<accession>A0A5S3UUQ6</accession>
<dbReference type="EMBL" id="CP045429">
    <property type="protein sequence ID" value="QPB82442.1"/>
    <property type="molecule type" value="Genomic_DNA"/>
</dbReference>
<reference evidence="1 2" key="1">
    <citation type="submission" date="2019-10" db="EMBL/GenBank/DDBJ databases">
        <title>Pseudoalteromonas rubra S4059.</title>
        <authorList>
            <person name="Paulsen S."/>
            <person name="Wang X."/>
        </authorList>
    </citation>
    <scope>NUCLEOTIDE SEQUENCE [LARGE SCALE GENOMIC DNA]</scope>
    <source>
        <strain evidence="1 2">S4059</strain>
    </source>
</reference>
<protein>
    <recommendedName>
        <fullName evidence="3">SMI1/KNR4 family protein</fullName>
    </recommendedName>
</protein>
<gene>
    <name evidence="1" type="ORF">CWC22_005350</name>
</gene>
<evidence type="ECO:0008006" key="3">
    <source>
        <dbReference type="Google" id="ProtNLM"/>
    </source>
</evidence>
<dbReference type="Proteomes" id="UP000305729">
    <property type="component" value="Chromosome 1"/>
</dbReference>
<sequence length="170" mass="19046">MDAETLSSYELLSDLCKQGIIGWPIDFELSSLSEVAADEELSSWGLIANWKTENDKFIKFGQDGSGSSYLLWQYAEDFPPAVVFLGSEGETYNVAPTLSFYMRYLASGCDFGYGEWFEPEPELDPDAIDRNLLSSKISTVLPQITEHANELNQKSLMAIPSFESWVKSKT</sequence>
<evidence type="ECO:0000313" key="1">
    <source>
        <dbReference type="EMBL" id="QPB82442.1"/>
    </source>
</evidence>
<proteinExistence type="predicted"/>
<dbReference type="AlphaFoldDB" id="A0A5S3UUQ6"/>
<name>A0A5S3UUQ6_9GAMM</name>
<dbReference type="RefSeq" id="WP_138538874.1">
    <property type="nucleotide sequence ID" value="NZ_CP045429.1"/>
</dbReference>
<evidence type="ECO:0000313" key="2">
    <source>
        <dbReference type="Proteomes" id="UP000305729"/>
    </source>
</evidence>
<organism evidence="1 2">
    <name type="scientific">Pseudoalteromonas rubra</name>
    <dbReference type="NCBI Taxonomy" id="43658"/>
    <lineage>
        <taxon>Bacteria</taxon>
        <taxon>Pseudomonadati</taxon>
        <taxon>Pseudomonadota</taxon>
        <taxon>Gammaproteobacteria</taxon>
        <taxon>Alteromonadales</taxon>
        <taxon>Pseudoalteromonadaceae</taxon>
        <taxon>Pseudoalteromonas</taxon>
    </lineage>
</organism>